<dbReference type="Pfam" id="PF18914">
    <property type="entry name" value="DUF5666"/>
    <property type="match status" value="1"/>
</dbReference>
<dbReference type="InterPro" id="IPR043724">
    <property type="entry name" value="DUF5666"/>
</dbReference>
<evidence type="ECO:0000256" key="2">
    <source>
        <dbReference type="SAM" id="SignalP"/>
    </source>
</evidence>
<evidence type="ECO:0000259" key="3">
    <source>
        <dbReference type="Pfam" id="PF18914"/>
    </source>
</evidence>
<feature type="region of interest" description="Disordered" evidence="1">
    <location>
        <begin position="233"/>
        <end position="265"/>
    </location>
</feature>
<evidence type="ECO:0000313" key="4">
    <source>
        <dbReference type="EMBL" id="ADW67886.1"/>
    </source>
</evidence>
<dbReference type="STRING" id="1198114.AciX9_0818"/>
<dbReference type="AlphaFoldDB" id="E8X120"/>
<dbReference type="eggNOG" id="ENOG5032R56">
    <property type="taxonomic scope" value="Bacteria"/>
</dbReference>
<proteinExistence type="predicted"/>
<protein>
    <recommendedName>
        <fullName evidence="3">DUF5666 domain-containing protein</fullName>
    </recommendedName>
</protein>
<organism evidence="5">
    <name type="scientific">Granulicella tundricola (strain ATCC BAA-1859 / DSM 23138 / MP5ACTX9)</name>
    <dbReference type="NCBI Taxonomy" id="1198114"/>
    <lineage>
        <taxon>Bacteria</taxon>
        <taxon>Pseudomonadati</taxon>
        <taxon>Acidobacteriota</taxon>
        <taxon>Terriglobia</taxon>
        <taxon>Terriglobales</taxon>
        <taxon>Acidobacteriaceae</taxon>
        <taxon>Granulicella</taxon>
    </lineage>
</organism>
<dbReference type="KEGG" id="acm:AciX9_0818"/>
<accession>E8X120</accession>
<feature type="domain" description="DUF5666" evidence="3">
    <location>
        <begin position="42"/>
        <end position="101"/>
    </location>
</feature>
<keyword evidence="2" id="KW-0732">Signal</keyword>
<gene>
    <name evidence="4" type="ordered locus">AciX9_0818</name>
</gene>
<feature type="compositionally biased region" description="Low complexity" evidence="1">
    <location>
        <begin position="249"/>
        <end position="265"/>
    </location>
</feature>
<evidence type="ECO:0000256" key="1">
    <source>
        <dbReference type="SAM" id="MobiDB-lite"/>
    </source>
</evidence>
<sequence>MKAGTLIRRCFWTVVLVPALALGQVGTDQQPAVAMGAGRMVRGTITAVAPDHLTVKTERGEVFQVAVTPNTQVRKGRDPIKYADVHVGDGVGAMGEVDRPNKTVHAMFVTVVDAEQIKKAKEAMGKSYIAGKVTAIDEVKLTILRADGVTQVIQVDEDTSFKRGGRGMQMMMGDGGLGAGSGGGRRGQGAAGGAGAAPGGDGESITLGDVKVGDMVGGPGALKGGVFVPTELRVGEPGARRGGRRQGEDGAAAAGGAAKPAPETK</sequence>
<reference evidence="5" key="1">
    <citation type="submission" date="2011-01" db="EMBL/GenBank/DDBJ databases">
        <title>Complete sequence of chromosome of Acidobacterium sp. MP5ACTX9.</title>
        <authorList>
            <consortium name="US DOE Joint Genome Institute"/>
            <person name="Lucas S."/>
            <person name="Copeland A."/>
            <person name="Lapidus A."/>
            <person name="Cheng J.-F."/>
            <person name="Goodwin L."/>
            <person name="Pitluck S."/>
            <person name="Teshima H."/>
            <person name="Detter J.C."/>
            <person name="Han C."/>
            <person name="Tapia R."/>
            <person name="Land M."/>
            <person name="Hauser L."/>
            <person name="Kyrpides N."/>
            <person name="Ivanova N."/>
            <person name="Ovchinnikova G."/>
            <person name="Pagani I."/>
            <person name="Rawat S.R."/>
            <person name="Mannisto M."/>
            <person name="Haggblom M.M."/>
            <person name="Woyke T."/>
        </authorList>
    </citation>
    <scope>NUCLEOTIDE SEQUENCE [LARGE SCALE GENOMIC DNA]</scope>
    <source>
        <strain evidence="5">MP5ACTX9</strain>
    </source>
</reference>
<evidence type="ECO:0000313" key="5">
    <source>
        <dbReference type="Proteomes" id="UP000000343"/>
    </source>
</evidence>
<dbReference type="PaxDb" id="1198114-AciX9_0818"/>
<feature type="signal peptide" evidence="2">
    <location>
        <begin position="1"/>
        <end position="21"/>
    </location>
</feature>
<name>E8X120_GRATM</name>
<dbReference type="HOGENOM" id="CLU_095274_0_0_0"/>
<feature type="chain" id="PRO_5003230148" description="DUF5666 domain-containing protein" evidence="2">
    <location>
        <begin position="22"/>
        <end position="265"/>
    </location>
</feature>
<dbReference type="RefSeq" id="WP_013579211.1">
    <property type="nucleotide sequence ID" value="NC_015064.1"/>
</dbReference>
<dbReference type="OrthoDB" id="122063at2"/>
<dbReference type="EMBL" id="CP002480">
    <property type="protein sequence ID" value="ADW67886.1"/>
    <property type="molecule type" value="Genomic_DNA"/>
</dbReference>
<keyword evidence="5" id="KW-1185">Reference proteome</keyword>
<dbReference type="Proteomes" id="UP000000343">
    <property type="component" value="Chromosome"/>
</dbReference>
<feature type="region of interest" description="Disordered" evidence="1">
    <location>
        <begin position="173"/>
        <end position="202"/>
    </location>
</feature>